<proteinExistence type="predicted"/>
<dbReference type="SUPFAM" id="SSF57701">
    <property type="entry name" value="Zn2/Cys6 DNA-binding domain"/>
    <property type="match status" value="1"/>
</dbReference>
<feature type="region of interest" description="Disordered" evidence="3">
    <location>
        <begin position="87"/>
        <end position="119"/>
    </location>
</feature>
<gene>
    <name evidence="5" type="ORF">TWF970_006508</name>
</gene>
<dbReference type="CDD" id="cd00067">
    <property type="entry name" value="GAL4"/>
    <property type="match status" value="1"/>
</dbReference>
<evidence type="ECO:0000256" key="2">
    <source>
        <dbReference type="ARBA" id="ARBA00023242"/>
    </source>
</evidence>
<reference evidence="5 6" key="1">
    <citation type="submission" date="2020-01" db="EMBL/GenBank/DDBJ databases">
        <authorList>
            <person name="Palmer J.M."/>
        </authorList>
    </citation>
    <scope>NUCLEOTIDE SEQUENCE [LARGE SCALE GENOMIC DNA]</scope>
    <source>
        <strain evidence="5 6">TWF970</strain>
    </source>
</reference>
<dbReference type="GO" id="GO:0008270">
    <property type="term" value="F:zinc ion binding"/>
    <property type="evidence" value="ECO:0007669"/>
    <property type="project" value="InterPro"/>
</dbReference>
<dbReference type="GO" id="GO:0003677">
    <property type="term" value="F:DNA binding"/>
    <property type="evidence" value="ECO:0007669"/>
    <property type="project" value="InterPro"/>
</dbReference>
<dbReference type="InterPro" id="IPR052761">
    <property type="entry name" value="Fungal_Detox/Toxin_TFs"/>
</dbReference>
<dbReference type="Pfam" id="PF00172">
    <property type="entry name" value="Zn_clus"/>
    <property type="match status" value="1"/>
</dbReference>
<evidence type="ECO:0000313" key="6">
    <source>
        <dbReference type="Proteomes" id="UP000474640"/>
    </source>
</evidence>
<keyword evidence="2" id="KW-0539">Nucleus</keyword>
<dbReference type="SMART" id="SM00066">
    <property type="entry name" value="GAL4"/>
    <property type="match status" value="1"/>
</dbReference>
<dbReference type="PANTHER" id="PTHR47425:SF2">
    <property type="entry name" value="FARB-RELATED"/>
    <property type="match status" value="1"/>
</dbReference>
<dbReference type="CDD" id="cd12148">
    <property type="entry name" value="fungal_TF_MHR"/>
    <property type="match status" value="1"/>
</dbReference>
<dbReference type="InterPro" id="IPR001138">
    <property type="entry name" value="Zn2Cys6_DnaBD"/>
</dbReference>
<dbReference type="Proteomes" id="UP000474640">
    <property type="component" value="Unassembled WGS sequence"/>
</dbReference>
<organism evidence="5 6">
    <name type="scientific">Orbilia oligospora</name>
    <name type="common">Nematode-trapping fungus</name>
    <name type="synonym">Arthrobotrys oligospora</name>
    <dbReference type="NCBI Taxonomy" id="2813651"/>
    <lineage>
        <taxon>Eukaryota</taxon>
        <taxon>Fungi</taxon>
        <taxon>Dikarya</taxon>
        <taxon>Ascomycota</taxon>
        <taxon>Pezizomycotina</taxon>
        <taxon>Orbiliomycetes</taxon>
        <taxon>Orbiliales</taxon>
        <taxon>Orbiliaceae</taxon>
        <taxon>Orbilia</taxon>
    </lineage>
</organism>
<dbReference type="GO" id="GO:0006351">
    <property type="term" value="P:DNA-templated transcription"/>
    <property type="evidence" value="ECO:0007669"/>
    <property type="project" value="InterPro"/>
</dbReference>
<feature type="compositionally biased region" description="Low complexity" evidence="3">
    <location>
        <begin position="103"/>
        <end position="114"/>
    </location>
</feature>
<sequence length="923" mass="103990">MAGETATIEKSERTSKESSASVVAGVKRSAPTAGMNANGRPIKRRASKACQCCRARKVRCNVVEHGAPCTNCRLDNVDCIITESKRRSNAAADKPGKAKKKAQVVVQPVSPSSSSHDHEDLCEDREEHVPTFTYPTQTLEIIDENGRERRKSSVAQFASQATYNRMVSQQPSPSTTTSSTSRPIRIPSYEILTKDLPSYIRPTPTRISPDDVDYLVRKGATSIPLEPFRQELVDCYFNYVHPFMPLIEESDWRRTTTRSWEGFDPTRHKDDRISLLLFQAVLFAGSAFVKMESLRAAGYTSRKSARKAFFQRTRMLYDFDWEQDRISLIQALLLMTYWYETPDDQKDTWHWMGVAISLSHTVGLHRNPVNSSLSPRRQKLWKRIWWSCFMRDRLVALGMRRPTRIKDEDCDVPMLTLEDFGFSTDRDELSEVLFGADGDDLKKRRRQRALALLCIEKAKLCALIGNVLTAQYSVLNKPASKDGVIDTTKNLMLLHPKKTDVEVCEVKLCDEQLNDWQRKLTSEAYWRPASSLLDDMDPCILLHRNLLHMVYFTTVSALHRPQVLPSAPAPWPARNRAPELQEISRKKVRHAAHEITRLAEELIEYDLVRYLPTVGVTVMLPAVIIHLLDVKSSSAVTRELSLQGFGLCMQVMQGLRENYAAADFATHFLEAAVKKANIQIVVPTRQRFPTADDAMRALNRQRALLVKRGVQIMQDNLYVPRSEGILGHVDMGVAVSVGPETPREDVDMAEPEGRLDHNHLRERIAAFLNEEADIAREENPIVSGQVPDKEIADAHPMNIDLNQLLLKDPDTELGLEDLSPRSSTESHRQFSGSELSENILDNIDSLFVDENNDPFLGSYDGHHGMGEGTDFTLELSLMNGVVNHGGMDLLSTDIDAAAETSADGTSKLLDSVEFDFDKVMEGL</sequence>
<dbReference type="InterPro" id="IPR007219">
    <property type="entry name" value="XnlR_reg_dom"/>
</dbReference>
<evidence type="ECO:0000256" key="1">
    <source>
        <dbReference type="ARBA" id="ARBA00022723"/>
    </source>
</evidence>
<dbReference type="PROSITE" id="PS50048">
    <property type="entry name" value="ZN2_CY6_FUNGAL_2"/>
    <property type="match status" value="1"/>
</dbReference>
<name>A0A7C8VEH0_ORBOL</name>
<keyword evidence="1" id="KW-0479">Metal-binding</keyword>
<dbReference type="OrthoDB" id="4451586at2759"/>
<evidence type="ECO:0000259" key="4">
    <source>
        <dbReference type="PROSITE" id="PS50048"/>
    </source>
</evidence>
<feature type="region of interest" description="Disordered" evidence="3">
    <location>
        <begin position="1"/>
        <end position="40"/>
    </location>
</feature>
<comment type="caution">
    <text evidence="5">The sequence shown here is derived from an EMBL/GenBank/DDBJ whole genome shotgun (WGS) entry which is preliminary data.</text>
</comment>
<evidence type="ECO:0000256" key="3">
    <source>
        <dbReference type="SAM" id="MobiDB-lite"/>
    </source>
</evidence>
<dbReference type="Gene3D" id="4.10.240.10">
    <property type="entry name" value="Zn(2)-C6 fungal-type DNA-binding domain"/>
    <property type="match status" value="1"/>
</dbReference>
<protein>
    <recommendedName>
        <fullName evidence="4">Zn(2)-C6 fungal-type domain-containing protein</fullName>
    </recommendedName>
</protein>
<evidence type="ECO:0000313" key="5">
    <source>
        <dbReference type="EMBL" id="KAF3275897.1"/>
    </source>
</evidence>
<feature type="domain" description="Zn(2)-C6 fungal-type" evidence="4">
    <location>
        <begin position="49"/>
        <end position="81"/>
    </location>
</feature>
<dbReference type="PANTHER" id="PTHR47425">
    <property type="entry name" value="FARB-RELATED"/>
    <property type="match status" value="1"/>
</dbReference>
<dbReference type="AlphaFoldDB" id="A0A7C8VEH0"/>
<dbReference type="EMBL" id="JAABOJ010000035">
    <property type="protein sequence ID" value="KAF3275897.1"/>
    <property type="molecule type" value="Genomic_DNA"/>
</dbReference>
<dbReference type="InterPro" id="IPR036864">
    <property type="entry name" value="Zn2-C6_fun-type_DNA-bd_sf"/>
</dbReference>
<dbReference type="PROSITE" id="PS00463">
    <property type="entry name" value="ZN2_CY6_FUNGAL_1"/>
    <property type="match status" value="1"/>
</dbReference>
<feature type="compositionally biased region" description="Basic and acidic residues" evidence="3">
    <location>
        <begin position="7"/>
        <end position="16"/>
    </location>
</feature>
<dbReference type="SMART" id="SM00906">
    <property type="entry name" value="Fungal_trans"/>
    <property type="match status" value="1"/>
</dbReference>
<dbReference type="GO" id="GO:0000981">
    <property type="term" value="F:DNA-binding transcription factor activity, RNA polymerase II-specific"/>
    <property type="evidence" value="ECO:0007669"/>
    <property type="project" value="InterPro"/>
</dbReference>
<accession>A0A7C8VEH0</accession>
<dbReference type="Pfam" id="PF04082">
    <property type="entry name" value="Fungal_trans"/>
    <property type="match status" value="1"/>
</dbReference>